<dbReference type="CDD" id="cd02208">
    <property type="entry name" value="cupin_RmlC-like"/>
    <property type="match status" value="1"/>
</dbReference>
<protein>
    <submittedName>
        <fullName evidence="3">Cupin domain protein</fullName>
    </submittedName>
</protein>
<dbReference type="PANTHER" id="PTHR35848:SF9">
    <property type="entry name" value="SLL1358 PROTEIN"/>
    <property type="match status" value="1"/>
</dbReference>
<accession>A0A1G9SME9</accession>
<dbReference type="STRING" id="996166.SAMN05192554_101239"/>
<dbReference type="InterPro" id="IPR051610">
    <property type="entry name" value="GPI/OXD"/>
</dbReference>
<dbReference type="Pfam" id="PF07883">
    <property type="entry name" value="Cupin_2"/>
    <property type="match status" value="1"/>
</dbReference>
<evidence type="ECO:0000313" key="4">
    <source>
        <dbReference type="Proteomes" id="UP000199370"/>
    </source>
</evidence>
<keyword evidence="1" id="KW-0479">Metal-binding</keyword>
<dbReference type="InterPro" id="IPR013096">
    <property type="entry name" value="Cupin_2"/>
</dbReference>
<dbReference type="InterPro" id="IPR014710">
    <property type="entry name" value="RmlC-like_jellyroll"/>
</dbReference>
<sequence length="155" mass="16821">MEKVTIADCDRRMGPADEKRPLADALGATDLALNYYELAPGDSLGFGYHRHADQEEVFYVQSGVVTFETESGDVPVEPGEVARFEPGEWQLGTNEGDERAAVLAMGAPKEAGELTMLRHCEDCDERTEQTISLTDGRDAVATTCVDCGAETGRFT</sequence>
<gene>
    <name evidence="3" type="ORF">SAMN05192554_101239</name>
</gene>
<dbReference type="PANTHER" id="PTHR35848">
    <property type="entry name" value="OXALATE-BINDING PROTEIN"/>
    <property type="match status" value="1"/>
</dbReference>
<dbReference type="AlphaFoldDB" id="A0A1G9SME9"/>
<dbReference type="SUPFAM" id="SSF51182">
    <property type="entry name" value="RmlC-like cupins"/>
    <property type="match status" value="1"/>
</dbReference>
<dbReference type="Proteomes" id="UP000199370">
    <property type="component" value="Unassembled WGS sequence"/>
</dbReference>
<dbReference type="RefSeq" id="WP_089731198.1">
    <property type="nucleotide sequence ID" value="NZ_FNIA01000001.1"/>
</dbReference>
<dbReference type="EMBL" id="FNIA01000001">
    <property type="protein sequence ID" value="SDM35955.1"/>
    <property type="molecule type" value="Genomic_DNA"/>
</dbReference>
<feature type="domain" description="Cupin type-2" evidence="2">
    <location>
        <begin position="35"/>
        <end position="104"/>
    </location>
</feature>
<reference evidence="3 4" key="1">
    <citation type="submission" date="2016-10" db="EMBL/GenBank/DDBJ databases">
        <authorList>
            <person name="de Groot N.N."/>
        </authorList>
    </citation>
    <scope>NUCLEOTIDE SEQUENCE [LARGE SCALE GENOMIC DNA]</scope>
    <source>
        <strain evidence="4">EB21,IBRC-M 10013,KCTC 4048</strain>
    </source>
</reference>
<proteinExistence type="predicted"/>
<dbReference type="GO" id="GO:0046872">
    <property type="term" value="F:metal ion binding"/>
    <property type="evidence" value="ECO:0007669"/>
    <property type="project" value="UniProtKB-KW"/>
</dbReference>
<dbReference type="Gene3D" id="2.60.120.10">
    <property type="entry name" value="Jelly Rolls"/>
    <property type="match status" value="1"/>
</dbReference>
<dbReference type="OrthoDB" id="190812at2157"/>
<organism evidence="3 4">
    <name type="scientific">Haloarchaeobius iranensis</name>
    <dbReference type="NCBI Taxonomy" id="996166"/>
    <lineage>
        <taxon>Archaea</taxon>
        <taxon>Methanobacteriati</taxon>
        <taxon>Methanobacteriota</taxon>
        <taxon>Stenosarchaea group</taxon>
        <taxon>Halobacteria</taxon>
        <taxon>Halobacteriales</taxon>
        <taxon>Halorubellaceae</taxon>
        <taxon>Haloarchaeobius</taxon>
    </lineage>
</organism>
<name>A0A1G9SME9_9EURY</name>
<evidence type="ECO:0000259" key="2">
    <source>
        <dbReference type="Pfam" id="PF07883"/>
    </source>
</evidence>
<dbReference type="InterPro" id="IPR011051">
    <property type="entry name" value="RmlC_Cupin_sf"/>
</dbReference>
<evidence type="ECO:0000313" key="3">
    <source>
        <dbReference type="EMBL" id="SDM35955.1"/>
    </source>
</evidence>
<keyword evidence="4" id="KW-1185">Reference proteome</keyword>
<evidence type="ECO:0000256" key="1">
    <source>
        <dbReference type="ARBA" id="ARBA00022723"/>
    </source>
</evidence>